<keyword evidence="5" id="KW-0560">Oxidoreductase</keyword>
<sequence length="507" mass="58411">MNTHKDTVAAIAAQVRQFYDRREPFRVYHGSTNSTRPSQRQKDRMVDISNLNQILEIDTQAKYALVEPNVPMDALVEGTLRHGMVPPVVMEFPGITAGGGFAGTAGESSSFRYGFFDRTVTWIEIVLADGEIQTASTTQNPELLYGSASSFGTLGITTLLKIELREARTYVELSYWPIASMTEALEKIEEKTQDPETDYVDGIIFAANKGVICTGRLRDEPRGRVQRFSRASDPWFYLHAQKLVNAPSDLMIESILLKDYLFRYDRGGFWMGAYAFKYFITPFNRITRQLLDYFMRTRVMYHALHKSGHSKQYIIQDVAVPYPAANEFFDFVDQSFGHYPLWLCPFRQRGQSPQSPCGPLAEKPASRYPEMLLNFGVWGPGPKERRAFVEANRRLEHKIEDLNGRKWLYAHTYNTEEEFWNMYDRKSYDALRAKYNATYLPTIYDKVKVDVDAEERAMQESWVIWLLALFWSIWPLSGLYGVYSAAMGGNYLLPRQKRWGRVQKSKG</sequence>
<dbReference type="GO" id="GO:0008202">
    <property type="term" value="P:steroid metabolic process"/>
    <property type="evidence" value="ECO:0007669"/>
    <property type="project" value="TreeGrafter"/>
</dbReference>
<dbReference type="SUPFAM" id="SSF56176">
    <property type="entry name" value="FAD-binding/transporter-associated domain-like"/>
    <property type="match status" value="1"/>
</dbReference>
<comment type="subcellular location">
    <subcellularLocation>
        <location evidence="1">Membrane</location>
        <topology evidence="1">Single-pass membrane protein</topology>
    </subcellularLocation>
</comment>
<dbReference type="InterPro" id="IPR016166">
    <property type="entry name" value="FAD-bd_PCMH"/>
</dbReference>
<dbReference type="GO" id="GO:0050614">
    <property type="term" value="F:Delta24-sterol reductase activity"/>
    <property type="evidence" value="ECO:0007669"/>
    <property type="project" value="UniProtKB-EC"/>
</dbReference>
<dbReference type="Pfam" id="PF01565">
    <property type="entry name" value="FAD_binding_4"/>
    <property type="match status" value="1"/>
</dbReference>
<keyword evidence="3 7" id="KW-0812">Transmembrane</keyword>
<evidence type="ECO:0000256" key="6">
    <source>
        <dbReference type="ARBA" id="ARBA00023136"/>
    </source>
</evidence>
<dbReference type="Proteomes" id="UP001276659">
    <property type="component" value="Unassembled WGS sequence"/>
</dbReference>
<dbReference type="GO" id="GO:0005737">
    <property type="term" value="C:cytoplasm"/>
    <property type="evidence" value="ECO:0007669"/>
    <property type="project" value="TreeGrafter"/>
</dbReference>
<feature type="transmembrane region" description="Helical" evidence="7">
    <location>
        <begin position="462"/>
        <end position="493"/>
    </location>
</feature>
<dbReference type="PROSITE" id="PS51387">
    <property type="entry name" value="FAD_PCMH"/>
    <property type="match status" value="1"/>
</dbReference>
<evidence type="ECO:0000256" key="2">
    <source>
        <dbReference type="ARBA" id="ARBA00012405"/>
    </source>
</evidence>
<name>A0AAD9Z5B2_9LECA</name>
<dbReference type="EC" id="1.3.1.72" evidence="2"/>
<reference evidence="9" key="1">
    <citation type="submission" date="2022-11" db="EMBL/GenBank/DDBJ databases">
        <title>Chromosomal genome sequence assembly and mating type (MAT) locus characterization of the leprose asexual lichenized fungus Lepraria neglecta (Nyl.) Erichsen.</title>
        <authorList>
            <person name="Allen J.L."/>
            <person name="Pfeffer B."/>
        </authorList>
    </citation>
    <scope>NUCLEOTIDE SEQUENCE</scope>
    <source>
        <strain evidence="9">Allen 5258</strain>
    </source>
</reference>
<dbReference type="InterPro" id="IPR040165">
    <property type="entry name" value="Diminuto-like"/>
</dbReference>
<dbReference type="GO" id="GO:0071949">
    <property type="term" value="F:FAD binding"/>
    <property type="evidence" value="ECO:0007669"/>
    <property type="project" value="InterPro"/>
</dbReference>
<evidence type="ECO:0000256" key="3">
    <source>
        <dbReference type="ARBA" id="ARBA00022692"/>
    </source>
</evidence>
<dbReference type="InterPro" id="IPR036318">
    <property type="entry name" value="FAD-bd_PCMH-like_sf"/>
</dbReference>
<evidence type="ECO:0000256" key="7">
    <source>
        <dbReference type="SAM" id="Phobius"/>
    </source>
</evidence>
<keyword evidence="4 7" id="KW-1133">Transmembrane helix</keyword>
<dbReference type="EMBL" id="JASNWA010000008">
    <property type="protein sequence ID" value="KAK3171905.1"/>
    <property type="molecule type" value="Genomic_DNA"/>
</dbReference>
<keyword evidence="10" id="KW-1185">Reference proteome</keyword>
<dbReference type="GO" id="GO:0016020">
    <property type="term" value="C:membrane"/>
    <property type="evidence" value="ECO:0007669"/>
    <property type="project" value="UniProtKB-SubCell"/>
</dbReference>
<evidence type="ECO:0000313" key="10">
    <source>
        <dbReference type="Proteomes" id="UP001276659"/>
    </source>
</evidence>
<accession>A0AAD9Z5B2</accession>
<dbReference type="FunFam" id="3.30.465.10:FF:000031">
    <property type="entry name" value="FAD binding domain protein"/>
    <property type="match status" value="1"/>
</dbReference>
<evidence type="ECO:0000256" key="4">
    <source>
        <dbReference type="ARBA" id="ARBA00022989"/>
    </source>
</evidence>
<dbReference type="PANTHER" id="PTHR10801:SF0">
    <property type="entry name" value="DELTA(24)-STEROL REDUCTASE"/>
    <property type="match status" value="1"/>
</dbReference>
<protein>
    <recommendedName>
        <fullName evidence="2">Delta(24)-sterol reductase</fullName>
        <ecNumber evidence="2">1.3.1.72</ecNumber>
    </recommendedName>
</protein>
<dbReference type="Gene3D" id="3.30.465.10">
    <property type="match status" value="1"/>
</dbReference>
<dbReference type="AlphaFoldDB" id="A0AAD9Z5B2"/>
<evidence type="ECO:0000259" key="8">
    <source>
        <dbReference type="PROSITE" id="PS51387"/>
    </source>
</evidence>
<proteinExistence type="predicted"/>
<organism evidence="9 10">
    <name type="scientific">Lepraria neglecta</name>
    <dbReference type="NCBI Taxonomy" id="209136"/>
    <lineage>
        <taxon>Eukaryota</taxon>
        <taxon>Fungi</taxon>
        <taxon>Dikarya</taxon>
        <taxon>Ascomycota</taxon>
        <taxon>Pezizomycotina</taxon>
        <taxon>Lecanoromycetes</taxon>
        <taxon>OSLEUM clade</taxon>
        <taxon>Lecanoromycetidae</taxon>
        <taxon>Lecanorales</taxon>
        <taxon>Lecanorineae</taxon>
        <taxon>Stereocaulaceae</taxon>
        <taxon>Lepraria</taxon>
    </lineage>
</organism>
<dbReference type="GO" id="GO:0000246">
    <property type="term" value="F:Delta24(24-1) sterol reductase activity"/>
    <property type="evidence" value="ECO:0007669"/>
    <property type="project" value="TreeGrafter"/>
</dbReference>
<evidence type="ECO:0000313" key="9">
    <source>
        <dbReference type="EMBL" id="KAK3171905.1"/>
    </source>
</evidence>
<keyword evidence="6 7" id="KW-0472">Membrane</keyword>
<gene>
    <name evidence="9" type="ORF">OEA41_003989</name>
</gene>
<dbReference type="InterPro" id="IPR016169">
    <property type="entry name" value="FAD-bd_PCMH_sub2"/>
</dbReference>
<evidence type="ECO:0000256" key="1">
    <source>
        <dbReference type="ARBA" id="ARBA00004167"/>
    </source>
</evidence>
<evidence type="ECO:0000256" key="5">
    <source>
        <dbReference type="ARBA" id="ARBA00023002"/>
    </source>
</evidence>
<comment type="caution">
    <text evidence="9">The sequence shown here is derived from an EMBL/GenBank/DDBJ whole genome shotgun (WGS) entry which is preliminary data.</text>
</comment>
<dbReference type="InterPro" id="IPR006094">
    <property type="entry name" value="Oxid_FAD_bind_N"/>
</dbReference>
<dbReference type="PANTHER" id="PTHR10801">
    <property type="entry name" value="24-DEHYDROCHOLESTEROL REDUCTASE"/>
    <property type="match status" value="1"/>
</dbReference>
<feature type="domain" description="FAD-binding PCMH-type" evidence="8">
    <location>
        <begin position="1"/>
        <end position="167"/>
    </location>
</feature>